<accession>A0A8I0WSD2</accession>
<organism evidence="9 10">
    <name type="scientific">Proteus terrae subsp. cibarius</name>
    <dbReference type="NCBI Taxonomy" id="626774"/>
    <lineage>
        <taxon>Bacteria</taxon>
        <taxon>Pseudomonadati</taxon>
        <taxon>Pseudomonadota</taxon>
        <taxon>Gammaproteobacteria</taxon>
        <taxon>Enterobacterales</taxon>
        <taxon>Morganellaceae</taxon>
        <taxon>Proteus</taxon>
    </lineage>
</organism>
<evidence type="ECO:0000256" key="8">
    <source>
        <dbReference type="SAM" id="Phobius"/>
    </source>
</evidence>
<dbReference type="AlphaFoldDB" id="A0A8I0WSD2"/>
<proteinExistence type="inferred from homology"/>
<dbReference type="InterPro" id="IPR006306">
    <property type="entry name" value="T3SS_HrpO"/>
</dbReference>
<dbReference type="PANTHER" id="PTHR34040:SF7">
    <property type="entry name" value="SURFACE PRESENTATION OF ANTIGENS PROTEIN SPAQ"/>
    <property type="match status" value="1"/>
</dbReference>
<evidence type="ECO:0000313" key="10">
    <source>
        <dbReference type="Proteomes" id="UP000612266"/>
    </source>
</evidence>
<keyword evidence="7 8" id="KW-0472">Membrane</keyword>
<comment type="caution">
    <text evidence="9">The sequence shown here is derived from an EMBL/GenBank/DDBJ whole genome shotgun (WGS) entry which is preliminary data.</text>
</comment>
<dbReference type="PIRSF" id="PIRSF004669">
    <property type="entry name" value="FliQ"/>
    <property type="match status" value="1"/>
</dbReference>
<dbReference type="GO" id="GO:0009306">
    <property type="term" value="P:protein secretion"/>
    <property type="evidence" value="ECO:0007669"/>
    <property type="project" value="InterPro"/>
</dbReference>
<dbReference type="GO" id="GO:0005886">
    <property type="term" value="C:plasma membrane"/>
    <property type="evidence" value="ECO:0007669"/>
    <property type="project" value="UniProtKB-SubCell"/>
</dbReference>
<evidence type="ECO:0000256" key="5">
    <source>
        <dbReference type="ARBA" id="ARBA00022989"/>
    </source>
</evidence>
<comment type="subcellular location">
    <subcellularLocation>
        <location evidence="1">Cell membrane</location>
        <topology evidence="1">Multi-pass membrane protein</topology>
    </subcellularLocation>
</comment>
<evidence type="ECO:0000256" key="6">
    <source>
        <dbReference type="ARBA" id="ARBA00023026"/>
    </source>
</evidence>
<keyword evidence="5 8" id="KW-1133">Transmembrane helix</keyword>
<sequence>MMDMVYAANKAVYLVILLSAAPIAIATFIGLAIGLLQTITQVQEQTLPFGVKLVGVFVCLLIMMGWMGDKILVYAKEMMMLGLAAG</sequence>
<dbReference type="PANTHER" id="PTHR34040">
    <property type="entry name" value="FLAGELLAR BIOSYNTHETIC PROTEIN FLIQ"/>
    <property type="match status" value="1"/>
</dbReference>
<dbReference type="PRINTS" id="PR00952">
    <property type="entry name" value="TYPE3IMQPROT"/>
</dbReference>
<evidence type="ECO:0000256" key="1">
    <source>
        <dbReference type="ARBA" id="ARBA00004651"/>
    </source>
</evidence>
<evidence type="ECO:0000256" key="2">
    <source>
        <dbReference type="ARBA" id="ARBA00006156"/>
    </source>
</evidence>
<evidence type="ECO:0000313" key="9">
    <source>
        <dbReference type="EMBL" id="MBG2915637.1"/>
    </source>
</evidence>
<dbReference type="NCBIfam" id="TIGR01403">
    <property type="entry name" value="fliQ_rel_III"/>
    <property type="match status" value="1"/>
</dbReference>
<evidence type="ECO:0000256" key="3">
    <source>
        <dbReference type="ARBA" id="ARBA00022475"/>
    </source>
</evidence>
<protein>
    <submittedName>
        <fullName evidence="9">EscS/YscS/HrcS family type III secretion system export apparatus protein</fullName>
    </submittedName>
</protein>
<dbReference type="EMBL" id="JADSJR010000023">
    <property type="protein sequence ID" value="MBG2915637.1"/>
    <property type="molecule type" value="Genomic_DNA"/>
</dbReference>
<keyword evidence="3" id="KW-1003">Cell membrane</keyword>
<feature type="transmembrane region" description="Helical" evidence="8">
    <location>
        <begin position="12"/>
        <end position="37"/>
    </location>
</feature>
<dbReference type="InterPro" id="IPR002191">
    <property type="entry name" value="Bac_export_3"/>
</dbReference>
<evidence type="ECO:0000256" key="4">
    <source>
        <dbReference type="ARBA" id="ARBA00022692"/>
    </source>
</evidence>
<keyword evidence="4 8" id="KW-0812">Transmembrane</keyword>
<dbReference type="Pfam" id="PF01313">
    <property type="entry name" value="Bac_export_3"/>
    <property type="match status" value="1"/>
</dbReference>
<gene>
    <name evidence="9" type="ORF">I4901_14820</name>
</gene>
<keyword evidence="6" id="KW-0843">Virulence</keyword>
<dbReference type="Proteomes" id="UP000612266">
    <property type="component" value="Unassembled WGS sequence"/>
</dbReference>
<reference evidence="9" key="1">
    <citation type="submission" date="2020-11" db="EMBL/GenBank/DDBJ databases">
        <title>Enhanced detection system for hospital associated transmission using whole genome sequencing surveillance.</title>
        <authorList>
            <person name="Harrison L.H."/>
            <person name="Van Tyne D."/>
            <person name="Marsh J.W."/>
            <person name="Griffith M.P."/>
            <person name="Snyder D.J."/>
            <person name="Cooper V.S."/>
            <person name="Mustapha M."/>
        </authorList>
    </citation>
    <scope>NUCLEOTIDE SEQUENCE</scope>
    <source>
        <strain evidence="9">PR00070</strain>
    </source>
</reference>
<evidence type="ECO:0000256" key="7">
    <source>
        <dbReference type="ARBA" id="ARBA00023136"/>
    </source>
</evidence>
<name>A0A8I0WSD2_9GAMM</name>
<comment type="similarity">
    <text evidence="2">Belongs to the FliQ/MopD/SpaQ family.</text>
</comment>
<dbReference type="NCBIfam" id="NF011861">
    <property type="entry name" value="PRK15333.1"/>
    <property type="match status" value="1"/>
</dbReference>
<feature type="transmembrane region" description="Helical" evidence="8">
    <location>
        <begin position="49"/>
        <end position="68"/>
    </location>
</feature>